<dbReference type="EMBL" id="BRZM01000021">
    <property type="protein sequence ID" value="GLD55170.1"/>
    <property type="molecule type" value="Genomic_DNA"/>
</dbReference>
<protein>
    <submittedName>
        <fullName evidence="8">Neurofilament light polypeptide-like isoform X1</fullName>
    </submittedName>
</protein>
<feature type="coiled-coil region" evidence="5">
    <location>
        <begin position="93"/>
        <end position="225"/>
    </location>
</feature>
<dbReference type="InterPro" id="IPR039008">
    <property type="entry name" value="IF_rod_dom"/>
</dbReference>
<dbReference type="PROSITE" id="PS00226">
    <property type="entry name" value="IF_ROD_1"/>
    <property type="match status" value="1"/>
</dbReference>
<dbReference type="FunFam" id="1.20.5.170:FF:000002">
    <property type="entry name" value="Type I keratin KA11"/>
    <property type="match status" value="1"/>
</dbReference>
<reference evidence="8" key="1">
    <citation type="submission" date="2022-08" db="EMBL/GenBank/DDBJ databases">
        <title>Genome sequencing of akame (Lates japonicus).</title>
        <authorList>
            <person name="Hashiguchi Y."/>
            <person name="Takahashi H."/>
        </authorList>
    </citation>
    <scope>NUCLEOTIDE SEQUENCE</scope>
    <source>
        <strain evidence="8">Kochi</strain>
    </source>
</reference>
<dbReference type="PANTHER" id="PTHR45652:SF16">
    <property type="entry name" value="NEUROFILAMENT LIGHT POLYPEPTIDE-LIKE"/>
    <property type="match status" value="1"/>
</dbReference>
<dbReference type="SMART" id="SM01391">
    <property type="entry name" value="Filament"/>
    <property type="match status" value="1"/>
</dbReference>
<evidence type="ECO:0000256" key="1">
    <source>
        <dbReference type="ARBA" id="ARBA00022754"/>
    </source>
</evidence>
<dbReference type="Gene3D" id="1.20.5.170">
    <property type="match status" value="1"/>
</dbReference>
<feature type="region of interest" description="Disordered" evidence="6">
    <location>
        <begin position="454"/>
        <end position="664"/>
    </location>
</feature>
<feature type="coiled-coil region" evidence="5">
    <location>
        <begin position="319"/>
        <end position="378"/>
    </location>
</feature>
<feature type="compositionally biased region" description="Basic and acidic residues" evidence="6">
    <location>
        <begin position="592"/>
        <end position="664"/>
    </location>
</feature>
<comment type="similarity">
    <text evidence="3 4">Belongs to the intermediate filament family.</text>
</comment>
<evidence type="ECO:0000256" key="5">
    <source>
        <dbReference type="SAM" id="Coils"/>
    </source>
</evidence>
<sequence length="664" mass="74383">MSSLGYDPYYSTSSYRRWYAEPSPRVVVTRGRTHSIYSSHAAPLSSSRLQYSSPGRVLLSSSSPASSLELELSQAAQISSEFRAVRTQERSQLQELNDRFAGFIERVRELEQQNRALEAELMLLRQRHTEPSRLRALYEQEARSLRAAMDEARAEQQAVLGQRERLEQTLSALQGRYEEEVLAREEAEGKLMEARREADQAALAKAELEKSVETLLEELAFLKRIHEGEVAELQAQVQLGVQVAVESEAATPDLSGALRDIRSQYERLAARNMQAAEEWFRGKVGSLTETVAQHSDAVRSSKDEAGEYRRQLQTRLLEIDACRGLNESLEKQLHEMEEKQSAEIAAMQDTIAELESELRGTKQEMARYLKEYQDLLNVKMALDIEIAAYRKLLEGEESRFSVGVAGGVSSLYSHSLSAPSFARPVLSSLSSGTSYLMTSRLLSSVSTTEGIISASQAQQAEASPPAEEEEQEAAEEEEVKEEEEAEKEEEGGEEETEEKKEGEEEEKEEEEGGEEEGGEEEEKGDEEEAKEGDEEAKGEEEGGDEEAAQKEEVTEAAEEEGEKDDKGEAEEAEAKEEAQEEEKTEEADDKEEDTKEEEKVEKEEAKKSEEKEDKADAKKEEKAGDKDEKTAPKTDDKAEAKKEKDEEKATKPEAAEEKSTKDKK</sequence>
<comment type="caution">
    <text evidence="8">The sequence shown here is derived from an EMBL/GenBank/DDBJ whole genome shotgun (WGS) entry which is preliminary data.</text>
</comment>
<evidence type="ECO:0000256" key="4">
    <source>
        <dbReference type="RuleBase" id="RU000685"/>
    </source>
</evidence>
<feature type="compositionally biased region" description="Acidic residues" evidence="6">
    <location>
        <begin position="503"/>
        <end position="546"/>
    </location>
</feature>
<accession>A0AAD3R520</accession>
<feature type="compositionally biased region" description="Acidic residues" evidence="6">
    <location>
        <begin position="466"/>
        <end position="496"/>
    </location>
</feature>
<dbReference type="Pfam" id="PF04732">
    <property type="entry name" value="Filament_head"/>
    <property type="match status" value="1"/>
</dbReference>
<feature type="compositionally biased region" description="Acidic residues" evidence="6">
    <location>
        <begin position="554"/>
        <end position="591"/>
    </location>
</feature>
<feature type="domain" description="IF rod" evidence="7">
    <location>
        <begin position="89"/>
        <end position="400"/>
    </location>
</feature>
<gene>
    <name evidence="8" type="ORF">AKAME5_000769600</name>
</gene>
<dbReference type="FunFam" id="1.20.5.1160:FF:000001">
    <property type="entry name" value="Keratin type II"/>
    <property type="match status" value="1"/>
</dbReference>
<feature type="compositionally biased region" description="Low complexity" evidence="6">
    <location>
        <begin position="454"/>
        <end position="463"/>
    </location>
</feature>
<evidence type="ECO:0000256" key="3">
    <source>
        <dbReference type="ARBA" id="ARBA00061646"/>
    </source>
</evidence>
<dbReference type="GO" id="GO:0099184">
    <property type="term" value="F:structural constituent of postsynaptic intermediate filament cytoskeleton"/>
    <property type="evidence" value="ECO:0007669"/>
    <property type="project" value="TreeGrafter"/>
</dbReference>
<dbReference type="GO" id="GO:0033693">
    <property type="term" value="P:neurofilament bundle assembly"/>
    <property type="evidence" value="ECO:0007669"/>
    <property type="project" value="TreeGrafter"/>
</dbReference>
<evidence type="ECO:0000313" key="9">
    <source>
        <dbReference type="Proteomes" id="UP001279410"/>
    </source>
</evidence>
<dbReference type="InterPro" id="IPR006821">
    <property type="entry name" value="Intermed_filament_DNA-bd"/>
</dbReference>
<dbReference type="GO" id="GO:0005882">
    <property type="term" value="C:intermediate filament"/>
    <property type="evidence" value="ECO:0007669"/>
    <property type="project" value="UniProtKB-KW"/>
</dbReference>
<name>A0AAD3R520_LATJO</name>
<dbReference type="FunFam" id="1.20.5.500:FF:000001">
    <property type="entry name" value="Type II keratin 23"/>
    <property type="match status" value="1"/>
</dbReference>
<dbReference type="AlphaFoldDB" id="A0AAD3R520"/>
<dbReference type="Pfam" id="PF00038">
    <property type="entry name" value="Filament"/>
    <property type="match status" value="1"/>
</dbReference>
<dbReference type="SUPFAM" id="SSF64593">
    <property type="entry name" value="Intermediate filament protein, coiled coil region"/>
    <property type="match status" value="2"/>
</dbReference>
<evidence type="ECO:0000313" key="8">
    <source>
        <dbReference type="EMBL" id="GLD55170.1"/>
    </source>
</evidence>
<dbReference type="Proteomes" id="UP001279410">
    <property type="component" value="Unassembled WGS sequence"/>
</dbReference>
<dbReference type="Gene3D" id="1.20.5.500">
    <property type="entry name" value="Single helix bin"/>
    <property type="match status" value="1"/>
</dbReference>
<dbReference type="GO" id="GO:0099160">
    <property type="term" value="C:postsynaptic intermediate filament cytoskeleton"/>
    <property type="evidence" value="ECO:0007669"/>
    <property type="project" value="TreeGrafter"/>
</dbReference>
<dbReference type="Gene3D" id="1.20.5.1160">
    <property type="entry name" value="Vasodilator-stimulated phosphoprotein"/>
    <property type="match status" value="1"/>
</dbReference>
<dbReference type="GO" id="GO:0005737">
    <property type="term" value="C:cytoplasm"/>
    <property type="evidence" value="ECO:0007669"/>
    <property type="project" value="TreeGrafter"/>
</dbReference>
<dbReference type="InterPro" id="IPR018039">
    <property type="entry name" value="IF_conserved"/>
</dbReference>
<evidence type="ECO:0000256" key="6">
    <source>
        <dbReference type="SAM" id="MobiDB-lite"/>
    </source>
</evidence>
<keyword evidence="2 5" id="KW-0175">Coiled coil</keyword>
<organism evidence="8 9">
    <name type="scientific">Lates japonicus</name>
    <name type="common">Japanese lates</name>
    <dbReference type="NCBI Taxonomy" id="270547"/>
    <lineage>
        <taxon>Eukaryota</taxon>
        <taxon>Metazoa</taxon>
        <taxon>Chordata</taxon>
        <taxon>Craniata</taxon>
        <taxon>Vertebrata</taxon>
        <taxon>Euteleostomi</taxon>
        <taxon>Actinopterygii</taxon>
        <taxon>Neopterygii</taxon>
        <taxon>Teleostei</taxon>
        <taxon>Neoteleostei</taxon>
        <taxon>Acanthomorphata</taxon>
        <taxon>Carangaria</taxon>
        <taxon>Carangaria incertae sedis</taxon>
        <taxon>Centropomidae</taxon>
        <taxon>Lates</taxon>
    </lineage>
</organism>
<dbReference type="PROSITE" id="PS51842">
    <property type="entry name" value="IF_ROD_2"/>
    <property type="match status" value="1"/>
</dbReference>
<dbReference type="InterPro" id="IPR050405">
    <property type="entry name" value="Intermediate_filament"/>
</dbReference>
<evidence type="ECO:0000259" key="7">
    <source>
        <dbReference type="PROSITE" id="PS51842"/>
    </source>
</evidence>
<evidence type="ECO:0000256" key="2">
    <source>
        <dbReference type="ARBA" id="ARBA00023054"/>
    </source>
</evidence>
<dbReference type="PANTHER" id="PTHR45652">
    <property type="entry name" value="GLIAL FIBRILLARY ACIDIC PROTEIN"/>
    <property type="match status" value="1"/>
</dbReference>
<proteinExistence type="inferred from homology"/>
<keyword evidence="1 4" id="KW-0403">Intermediate filament</keyword>
<keyword evidence="9" id="KW-1185">Reference proteome</keyword>
<dbReference type="GO" id="GO:0030424">
    <property type="term" value="C:axon"/>
    <property type="evidence" value="ECO:0007669"/>
    <property type="project" value="TreeGrafter"/>
</dbReference>